<evidence type="ECO:0008006" key="4">
    <source>
        <dbReference type="Google" id="ProtNLM"/>
    </source>
</evidence>
<evidence type="ECO:0000256" key="1">
    <source>
        <dbReference type="SAM" id="MobiDB-lite"/>
    </source>
</evidence>
<proteinExistence type="predicted"/>
<dbReference type="EMBL" id="MLYV02000079">
    <property type="protein sequence ID" value="PSS37186.1"/>
    <property type="molecule type" value="Genomic_DNA"/>
</dbReference>
<dbReference type="Proteomes" id="UP000186601">
    <property type="component" value="Unassembled WGS sequence"/>
</dbReference>
<gene>
    <name evidence="2" type="ORF">PHLCEN_2v957</name>
</gene>
<dbReference type="PANTHER" id="PTHR47369">
    <property type="entry name" value="BTB/POZ DOMAIN-CONTAINING PROTEIN"/>
    <property type="match status" value="1"/>
</dbReference>
<dbReference type="STRING" id="98765.A0A2R6S4J0"/>
<reference evidence="2 3" key="1">
    <citation type="submission" date="2018-02" db="EMBL/GenBank/DDBJ databases">
        <title>Genome sequence of the basidiomycete white-rot fungus Phlebia centrifuga.</title>
        <authorList>
            <person name="Granchi Z."/>
            <person name="Peng M."/>
            <person name="de Vries R.P."/>
            <person name="Hilden K."/>
            <person name="Makela M.R."/>
            <person name="Grigoriev I."/>
            <person name="Riley R."/>
        </authorList>
    </citation>
    <scope>NUCLEOTIDE SEQUENCE [LARGE SCALE GENOMIC DNA]</scope>
    <source>
        <strain evidence="2 3">FBCC195</strain>
    </source>
</reference>
<feature type="region of interest" description="Disordered" evidence="1">
    <location>
        <begin position="355"/>
        <end position="374"/>
    </location>
</feature>
<feature type="region of interest" description="Disordered" evidence="1">
    <location>
        <begin position="727"/>
        <end position="751"/>
    </location>
</feature>
<feature type="compositionally biased region" description="Low complexity" evidence="1">
    <location>
        <begin position="692"/>
        <end position="712"/>
    </location>
</feature>
<keyword evidence="3" id="KW-1185">Reference proteome</keyword>
<feature type="region of interest" description="Disordered" evidence="1">
    <location>
        <begin position="686"/>
        <end position="715"/>
    </location>
</feature>
<dbReference type="AlphaFoldDB" id="A0A2R6S4J0"/>
<accession>A0A2R6S4J0</accession>
<comment type="caution">
    <text evidence="2">The sequence shown here is derived from an EMBL/GenBank/DDBJ whole genome shotgun (WGS) entry which is preliminary data.</text>
</comment>
<evidence type="ECO:0000313" key="3">
    <source>
        <dbReference type="Proteomes" id="UP000186601"/>
    </source>
</evidence>
<sequence>MQSTPASPLVQNGNSPAALQSHIYTSFLERKTADVALYVHGTWRAIYRLHRVVLIQAGFFQSLFTAGFSESRIKPGGHRLEPDVIDIVLEDPNITRAARLYGGGPALFISPSLIATPKYPLTPSFPTSSVSRLEPRAVHISCPADQHPASPRFLLSILATSLFLSIPSVASQAITLILKTVGPGTAVRYLNFAIGKGIGEPEHEEPAAAVGLETVAELLKDDEEDSILECNESPIETPRAMSSEELSDKLKDLNMEFHSYAESNADRTGLGIQKEGPSDVASEASLNIGHTRHVAEPVLFYGAVSDKIGEASACWLARWGADMLRYEQQDLFGEEIPTVVTPASPIPTMRKRATTVPSHRIPGGGIPNLRPNPSQSRVTEWTKMTAPVVWRRGGLTARWVRGLLSSDSLFVQDEKERYDMACAVAELRRAEGILPEEETEFEILFTKGIYYANMSLDDLMTIAKDISPSTSLPYVPMSILQSAHWNQSVLRHRITARASGSSPSSPTSSAPAGSSNRPKEVKELGISISTSEIGTSATSTVPQSSSDALHFPIPNDSSTRIGDSTGIDGASMDQLFDVASPKRSFDGFGILSAPPSETNFFGLQPHQLPALNCAQDDPTGKAQWSPYPPFRFGVEFWDVDALKEKSRLHSRTISYAGSLWNVYVQVVRKKGVQLGVYLHRQSTVDPIPPSSAPVSLPSPSTSMSSSRDISQSNGVPLHQTISFPTQYSPSGSISRSTTPHSTPSSPAFSSSLPSSYSSINVASSNVSVTVPATAPPVMPQQPYRDPRGSVSAYFTIACASATGASLTRFTSAPDAFAVSQSWGWKSSSLRTEEYLEVGEDGMPQATLAAGKEKWIANDTLYKCCAKQEAWMV</sequence>
<evidence type="ECO:0000313" key="2">
    <source>
        <dbReference type="EMBL" id="PSS37186.1"/>
    </source>
</evidence>
<feature type="region of interest" description="Disordered" evidence="1">
    <location>
        <begin position="532"/>
        <end position="557"/>
    </location>
</feature>
<feature type="compositionally biased region" description="Low complexity" evidence="1">
    <location>
        <begin position="498"/>
        <end position="515"/>
    </location>
</feature>
<protein>
    <recommendedName>
        <fullName evidence="4">BTB domain-containing protein</fullName>
    </recommendedName>
</protein>
<feature type="region of interest" description="Disordered" evidence="1">
    <location>
        <begin position="496"/>
        <end position="519"/>
    </location>
</feature>
<feature type="compositionally biased region" description="Low complexity" evidence="1">
    <location>
        <begin position="732"/>
        <end position="751"/>
    </location>
</feature>
<organism evidence="2 3">
    <name type="scientific">Hermanssonia centrifuga</name>
    <dbReference type="NCBI Taxonomy" id="98765"/>
    <lineage>
        <taxon>Eukaryota</taxon>
        <taxon>Fungi</taxon>
        <taxon>Dikarya</taxon>
        <taxon>Basidiomycota</taxon>
        <taxon>Agaricomycotina</taxon>
        <taxon>Agaricomycetes</taxon>
        <taxon>Polyporales</taxon>
        <taxon>Meruliaceae</taxon>
        <taxon>Hermanssonia</taxon>
    </lineage>
</organism>
<dbReference type="OrthoDB" id="6359943at2759"/>
<dbReference type="PANTHER" id="PTHR47369:SF1">
    <property type="entry name" value="BTB_POZ DOMAIN-CONTAINING PROTEIN"/>
    <property type="match status" value="1"/>
</dbReference>
<name>A0A2R6S4J0_9APHY</name>